<dbReference type="FunFam" id="2.40.100.10:FF:000015">
    <property type="entry name" value="Peptidyl-prolyl cis-trans isomerase"/>
    <property type="match status" value="1"/>
</dbReference>
<dbReference type="InterPro" id="IPR000504">
    <property type="entry name" value="RRM_dom"/>
</dbReference>
<feature type="region of interest" description="Disordered" evidence="9">
    <location>
        <begin position="173"/>
        <end position="208"/>
    </location>
</feature>
<comment type="function">
    <text evidence="8">PPIases accelerate the folding of proteins. It catalyzes the cis-trans isomerization of proline imidic peptide bonds in oligopeptides.</text>
</comment>
<dbReference type="STRING" id="6211.A0A068Y3F7"/>
<sequence>MSVLLETSLGNVVVDLYTEERPRCSLNFLKLCKVNYYNGCLFHSVQRNLVAQTGDPSGTGRGGSSIFEQLYGEQARFFEYEVLPKIYHKKRGLVSMVNNGNGQHGSQFFITLADDLDYLNNKHSVFGIVAEGEDFLSKINDAYCDKESRPYRNIRIHRAIILDDPFTDPDGLEVPSSSPRFFRSYEDLDSTAPPRIEEDEDLDGEADGRELTEAERVEREAMKEARTNAQLLTLLGDLPDVDTKPPENVLFVCRLNPVTRGEDLEIIFSRFGEILSSEVIYDRRSGNSLQYAFIEFARKEDCEEAFFKMDNVVIDDRRIHVDFSQSVAKEWFRYRREKRENALPLPPPQRRRRRRRHMSPLPPPRFRDRGGGGGGRQQQIRKNPSPQHPRDHPKGRSQRSAASVKVTLAAMVQCCRSLGCIGEAIVLCQFGSDRRALVTTGLQIIESLRCEGNLALSYTFDSLDSIAAFLWNLDLLEALASLQFSNCSQSKRTTFLRE</sequence>
<keyword evidence="6 8" id="KW-0539">Nucleus</keyword>
<dbReference type="GO" id="GO:0003755">
    <property type="term" value="F:peptidyl-prolyl cis-trans isomerase activity"/>
    <property type="evidence" value="ECO:0007669"/>
    <property type="project" value="UniProtKB-UniRule"/>
</dbReference>
<dbReference type="GO" id="GO:0003723">
    <property type="term" value="F:RNA binding"/>
    <property type="evidence" value="ECO:0007669"/>
    <property type="project" value="UniProtKB-UniRule"/>
</dbReference>
<dbReference type="SMART" id="SM00360">
    <property type="entry name" value="RRM"/>
    <property type="match status" value="1"/>
</dbReference>
<keyword evidence="4 8" id="KW-0697">Rotamase</keyword>
<keyword evidence="3 7" id="KW-0694">RNA-binding</keyword>
<evidence type="ECO:0000256" key="1">
    <source>
        <dbReference type="ARBA" id="ARBA00000971"/>
    </source>
</evidence>
<evidence type="ECO:0000313" key="12">
    <source>
        <dbReference type="EMBL" id="CDS39296.1"/>
    </source>
</evidence>
<dbReference type="InterPro" id="IPR035979">
    <property type="entry name" value="RBD_domain_sf"/>
</dbReference>
<dbReference type="Gene3D" id="3.30.70.330">
    <property type="match status" value="1"/>
</dbReference>
<keyword evidence="5 8" id="KW-0413">Isomerase</keyword>
<feature type="region of interest" description="Disordered" evidence="9">
    <location>
        <begin position="342"/>
        <end position="400"/>
    </location>
</feature>
<dbReference type="Pfam" id="PF00160">
    <property type="entry name" value="Pro_isomerase"/>
    <property type="match status" value="1"/>
</dbReference>
<evidence type="ECO:0000259" key="11">
    <source>
        <dbReference type="PROSITE" id="PS50102"/>
    </source>
</evidence>
<dbReference type="CDD" id="cd12235">
    <property type="entry name" value="RRM_PPIL4"/>
    <property type="match status" value="1"/>
</dbReference>
<evidence type="ECO:0000313" key="13">
    <source>
        <dbReference type="Proteomes" id="UP000017246"/>
    </source>
</evidence>
<name>A0A068Y3F7_ECHMU</name>
<evidence type="ECO:0000256" key="7">
    <source>
        <dbReference type="PROSITE-ProRule" id="PRU00176"/>
    </source>
</evidence>
<dbReference type="CDD" id="cd01921">
    <property type="entry name" value="cyclophilin_RRM"/>
    <property type="match status" value="1"/>
</dbReference>
<evidence type="ECO:0000256" key="2">
    <source>
        <dbReference type="ARBA" id="ARBA00004123"/>
    </source>
</evidence>
<accession>A0A068Y3F7</accession>
<keyword evidence="13" id="KW-1185">Reference proteome</keyword>
<dbReference type="PROSITE" id="PS50102">
    <property type="entry name" value="RRM"/>
    <property type="match status" value="1"/>
</dbReference>
<evidence type="ECO:0000256" key="8">
    <source>
        <dbReference type="RuleBase" id="RU365081"/>
    </source>
</evidence>
<reference evidence="12" key="2">
    <citation type="submission" date="2015-11" db="EMBL/GenBank/DDBJ databases">
        <authorList>
            <person name="Zhang Y."/>
            <person name="Guo Z."/>
        </authorList>
    </citation>
    <scope>NUCLEOTIDE SEQUENCE</scope>
</reference>
<dbReference type="GO" id="GO:0005634">
    <property type="term" value="C:nucleus"/>
    <property type="evidence" value="ECO:0007669"/>
    <property type="project" value="UniProtKB-SubCell"/>
</dbReference>
<feature type="compositionally biased region" description="Basic residues" evidence="9">
    <location>
        <begin position="349"/>
        <end position="358"/>
    </location>
</feature>
<gene>
    <name evidence="12" type="ORF">EmuJ_000679400</name>
</gene>
<dbReference type="InterPro" id="IPR012677">
    <property type="entry name" value="Nucleotide-bd_a/b_plait_sf"/>
</dbReference>
<evidence type="ECO:0000256" key="4">
    <source>
        <dbReference type="ARBA" id="ARBA00023110"/>
    </source>
</evidence>
<evidence type="ECO:0000256" key="6">
    <source>
        <dbReference type="ARBA" id="ARBA00023242"/>
    </source>
</evidence>
<dbReference type="EMBL" id="LN902845">
    <property type="protein sequence ID" value="CDS39296.1"/>
    <property type="molecule type" value="Genomic_DNA"/>
</dbReference>
<organism evidence="12 13">
    <name type="scientific">Echinococcus multilocularis</name>
    <name type="common">Fox tapeworm</name>
    <dbReference type="NCBI Taxonomy" id="6211"/>
    <lineage>
        <taxon>Eukaryota</taxon>
        <taxon>Metazoa</taxon>
        <taxon>Spiralia</taxon>
        <taxon>Lophotrochozoa</taxon>
        <taxon>Platyhelminthes</taxon>
        <taxon>Cestoda</taxon>
        <taxon>Eucestoda</taxon>
        <taxon>Cyclophyllidea</taxon>
        <taxon>Taeniidae</taxon>
        <taxon>Echinococcus</taxon>
    </lineage>
</organism>
<dbReference type="PROSITE" id="PS50072">
    <property type="entry name" value="CSA_PPIASE_2"/>
    <property type="match status" value="1"/>
</dbReference>
<evidence type="ECO:0000256" key="9">
    <source>
        <dbReference type="SAM" id="MobiDB-lite"/>
    </source>
</evidence>
<reference evidence="12" key="1">
    <citation type="journal article" date="2013" name="Nature">
        <title>The genomes of four tapeworm species reveal adaptations to parasitism.</title>
        <authorList>
            <person name="Tsai I.J."/>
            <person name="Zarowiecki M."/>
            <person name="Holroyd N."/>
            <person name="Garciarrubio A."/>
            <person name="Sanchez-Flores A."/>
            <person name="Brooks K.L."/>
            <person name="Tracey A."/>
            <person name="Bobes R.J."/>
            <person name="Fragoso G."/>
            <person name="Sciutto E."/>
            <person name="Aslett M."/>
            <person name="Beasley H."/>
            <person name="Bennett H.M."/>
            <person name="Cai J."/>
            <person name="Camicia F."/>
            <person name="Clark R."/>
            <person name="Cucher M."/>
            <person name="De Silva N."/>
            <person name="Day T.A."/>
            <person name="Deplazes P."/>
            <person name="Estrada K."/>
            <person name="Fernandez C."/>
            <person name="Holland P.W."/>
            <person name="Hou J."/>
            <person name="Hu S."/>
            <person name="Huckvale T."/>
            <person name="Hung S.S."/>
            <person name="Kamenetzky L."/>
            <person name="Keane J.A."/>
            <person name="Kiss F."/>
            <person name="Koziol U."/>
            <person name="Lambert O."/>
            <person name="Liu K."/>
            <person name="Luo X."/>
            <person name="Luo Y."/>
            <person name="Macchiaroli N."/>
            <person name="Nichol S."/>
            <person name="Paps J."/>
            <person name="Parkinson J."/>
            <person name="Pouchkina-Stantcheva N."/>
            <person name="Riddiford N."/>
            <person name="Rosenzvit M."/>
            <person name="Salinas G."/>
            <person name="Wasmuth J.D."/>
            <person name="Zamanian M."/>
            <person name="Zheng Y."/>
            <person name="Cai X."/>
            <person name="Soberon X."/>
            <person name="Olson P.D."/>
            <person name="Laclette J.P."/>
            <person name="Brehm K."/>
            <person name="Berriman M."/>
            <person name="Garciarrubio A."/>
            <person name="Bobes R.J."/>
            <person name="Fragoso G."/>
            <person name="Sanchez-Flores A."/>
            <person name="Estrada K."/>
            <person name="Cevallos M.A."/>
            <person name="Morett E."/>
            <person name="Gonzalez V."/>
            <person name="Portillo T."/>
            <person name="Ochoa-Leyva A."/>
            <person name="Jose M.V."/>
            <person name="Sciutto E."/>
            <person name="Landa A."/>
            <person name="Jimenez L."/>
            <person name="Valdes V."/>
            <person name="Carrero J.C."/>
            <person name="Larralde C."/>
            <person name="Morales-Montor J."/>
            <person name="Limon-Lason J."/>
            <person name="Soberon X."/>
            <person name="Laclette J.P."/>
        </authorList>
    </citation>
    <scope>NUCLEOTIDE SEQUENCE [LARGE SCALE GENOMIC DNA]</scope>
</reference>
<dbReference type="InterPro" id="IPR035542">
    <property type="entry name" value="CRIP"/>
</dbReference>
<dbReference type="Gene3D" id="2.40.100.10">
    <property type="entry name" value="Cyclophilin-like"/>
    <property type="match status" value="1"/>
</dbReference>
<dbReference type="PRINTS" id="PR00153">
    <property type="entry name" value="CSAPPISMRASE"/>
</dbReference>
<dbReference type="Pfam" id="PF00076">
    <property type="entry name" value="RRM_1"/>
    <property type="match status" value="1"/>
</dbReference>
<dbReference type="PANTHER" id="PTHR45843:SF1">
    <property type="entry name" value="PEPTIDYL-PROLYL CIS-TRANS ISOMERASE-LIKE 4"/>
    <property type="match status" value="1"/>
</dbReference>
<dbReference type="OrthoDB" id="2083at2759"/>
<comment type="subcellular location">
    <subcellularLocation>
        <location evidence="2 8">Nucleus</location>
    </subcellularLocation>
</comment>
<dbReference type="AlphaFoldDB" id="A0A068Y3F7"/>
<dbReference type="EC" id="5.2.1.8" evidence="8"/>
<dbReference type="InterPro" id="IPR035538">
    <property type="entry name" value="Cyclophilin_PPIL4"/>
</dbReference>
<feature type="domain" description="RRM" evidence="11">
    <location>
        <begin position="248"/>
        <end position="326"/>
    </location>
</feature>
<dbReference type="eggNOG" id="KOG0415">
    <property type="taxonomic scope" value="Eukaryota"/>
</dbReference>
<dbReference type="SUPFAM" id="SSF54928">
    <property type="entry name" value="RNA-binding domain, RBD"/>
    <property type="match status" value="1"/>
</dbReference>
<comment type="similarity">
    <text evidence="8">Belongs to the cyclophilin-type PPIase family. PPIL4 subfamily.</text>
</comment>
<evidence type="ECO:0000256" key="5">
    <source>
        <dbReference type="ARBA" id="ARBA00023235"/>
    </source>
</evidence>
<evidence type="ECO:0000256" key="3">
    <source>
        <dbReference type="ARBA" id="ARBA00022884"/>
    </source>
</evidence>
<evidence type="ECO:0000259" key="10">
    <source>
        <dbReference type="PROSITE" id="PS50072"/>
    </source>
</evidence>
<comment type="catalytic activity">
    <reaction evidence="1 8">
        <text>[protein]-peptidylproline (omega=180) = [protein]-peptidylproline (omega=0)</text>
        <dbReference type="Rhea" id="RHEA:16237"/>
        <dbReference type="Rhea" id="RHEA-COMP:10747"/>
        <dbReference type="Rhea" id="RHEA-COMP:10748"/>
        <dbReference type="ChEBI" id="CHEBI:83833"/>
        <dbReference type="ChEBI" id="CHEBI:83834"/>
        <dbReference type="EC" id="5.2.1.8"/>
    </reaction>
</comment>
<proteinExistence type="inferred from homology"/>
<dbReference type="SUPFAM" id="SSF50891">
    <property type="entry name" value="Cyclophilin-like"/>
    <property type="match status" value="1"/>
</dbReference>
<dbReference type="InterPro" id="IPR002130">
    <property type="entry name" value="Cyclophilin-type_PPIase_dom"/>
</dbReference>
<dbReference type="PANTHER" id="PTHR45843">
    <property type="entry name" value="PEPTIDYL-PROLYL CIS-TRANS ISOMERASE-LIKE 4"/>
    <property type="match status" value="1"/>
</dbReference>
<dbReference type="Proteomes" id="UP000017246">
    <property type="component" value="Unassembled WGS sequence"/>
</dbReference>
<dbReference type="InterPro" id="IPR029000">
    <property type="entry name" value="Cyclophilin-like_dom_sf"/>
</dbReference>
<protein>
    <recommendedName>
        <fullName evidence="8">Peptidyl-prolyl cis-trans isomerase</fullName>
        <shortName evidence="8">PPIase</shortName>
        <ecNumber evidence="8">5.2.1.8</ecNumber>
    </recommendedName>
</protein>
<feature type="domain" description="PPIase cyclophilin-type" evidence="10">
    <location>
        <begin position="6"/>
        <end position="161"/>
    </location>
</feature>